<evidence type="ECO:0000313" key="2">
    <source>
        <dbReference type="EMBL" id="MBL0718596.1"/>
    </source>
</evidence>
<dbReference type="InterPro" id="IPR011991">
    <property type="entry name" value="ArsR-like_HTH"/>
</dbReference>
<reference evidence="2 3" key="1">
    <citation type="submission" date="2021-01" db="EMBL/GenBank/DDBJ databases">
        <title>Piscinibacter sp. Jin2 Genome sequencing and assembly.</title>
        <authorList>
            <person name="Kim I."/>
        </authorList>
    </citation>
    <scope>NUCLEOTIDE SEQUENCE [LARGE SCALE GENOMIC DNA]</scope>
    <source>
        <strain evidence="2 3">Jin2</strain>
    </source>
</reference>
<sequence>MKTTDRAEALRRLLARGPATPQQLVEKLGISQPTLSRALAALGDEVLRLGAARSIHYLLRDSARGLPPIPVYRVTAEGQVARLGLLGPVASEGFLMQEDDGKTLHSEGLPWWLLDMRPQGFVGRAYAARHAQALGLPPNLAEWSDTQALRALLVHGHDAVGNLLLGD</sequence>
<dbReference type="Pfam" id="PF01022">
    <property type="entry name" value="HTH_5"/>
    <property type="match status" value="1"/>
</dbReference>
<proteinExistence type="predicted"/>
<dbReference type="GO" id="GO:0003700">
    <property type="term" value="F:DNA-binding transcription factor activity"/>
    <property type="evidence" value="ECO:0007669"/>
    <property type="project" value="InterPro"/>
</dbReference>
<dbReference type="InterPro" id="IPR001845">
    <property type="entry name" value="HTH_ArsR_DNA-bd_dom"/>
</dbReference>
<keyword evidence="3" id="KW-1185">Reference proteome</keyword>
<accession>A0A9X0XBY2</accession>
<organism evidence="2 3">
    <name type="scientific">Aquariibacter lacus</name>
    <dbReference type="NCBI Taxonomy" id="2801332"/>
    <lineage>
        <taxon>Bacteria</taxon>
        <taxon>Pseudomonadati</taxon>
        <taxon>Pseudomonadota</taxon>
        <taxon>Betaproteobacteria</taxon>
        <taxon>Burkholderiales</taxon>
        <taxon>Sphaerotilaceae</taxon>
        <taxon>Aquariibacter</taxon>
    </lineage>
</organism>
<dbReference type="AlphaFoldDB" id="A0A9X0XBY2"/>
<protein>
    <submittedName>
        <fullName evidence="2">ArsR family transcriptional regulator</fullName>
    </submittedName>
</protein>
<dbReference type="RefSeq" id="WP_201823414.1">
    <property type="nucleotide sequence ID" value="NZ_JAERRA010000001.1"/>
</dbReference>
<dbReference type="Gene3D" id="1.10.10.10">
    <property type="entry name" value="Winged helix-like DNA-binding domain superfamily/Winged helix DNA-binding domain"/>
    <property type="match status" value="1"/>
</dbReference>
<gene>
    <name evidence="2" type="ORF">JI742_01720</name>
</gene>
<dbReference type="SUPFAM" id="SSF46785">
    <property type="entry name" value="Winged helix' DNA-binding domain"/>
    <property type="match status" value="1"/>
</dbReference>
<feature type="domain" description="HTH arsR-type" evidence="1">
    <location>
        <begin position="12"/>
        <end position="44"/>
    </location>
</feature>
<evidence type="ECO:0000259" key="1">
    <source>
        <dbReference type="Pfam" id="PF01022"/>
    </source>
</evidence>
<name>A0A9X0XBY2_9BURK</name>
<evidence type="ECO:0000313" key="3">
    <source>
        <dbReference type="Proteomes" id="UP000643207"/>
    </source>
</evidence>
<dbReference type="EMBL" id="JAERRA010000001">
    <property type="protein sequence ID" value="MBL0718596.1"/>
    <property type="molecule type" value="Genomic_DNA"/>
</dbReference>
<dbReference type="InterPro" id="IPR036388">
    <property type="entry name" value="WH-like_DNA-bd_sf"/>
</dbReference>
<comment type="caution">
    <text evidence="2">The sequence shown here is derived from an EMBL/GenBank/DDBJ whole genome shotgun (WGS) entry which is preliminary data.</text>
</comment>
<dbReference type="CDD" id="cd00090">
    <property type="entry name" value="HTH_ARSR"/>
    <property type="match status" value="1"/>
</dbReference>
<dbReference type="InterPro" id="IPR036390">
    <property type="entry name" value="WH_DNA-bd_sf"/>
</dbReference>
<dbReference type="Proteomes" id="UP000643207">
    <property type="component" value="Unassembled WGS sequence"/>
</dbReference>